<dbReference type="RefSeq" id="WP_091608809.1">
    <property type="nucleotide sequence ID" value="NZ_LT629754.1"/>
</dbReference>
<gene>
    <name evidence="1" type="ORF">SAMN05192545_3942</name>
</gene>
<protein>
    <recommendedName>
        <fullName evidence="3">Phage tail protein</fullName>
    </recommendedName>
</protein>
<evidence type="ECO:0008006" key="3">
    <source>
        <dbReference type="Google" id="ProtNLM"/>
    </source>
</evidence>
<dbReference type="Proteomes" id="UP000199574">
    <property type="component" value="Chromosome I"/>
</dbReference>
<keyword evidence="2" id="KW-1185">Reference proteome</keyword>
<reference evidence="1 2" key="1">
    <citation type="submission" date="2016-10" db="EMBL/GenBank/DDBJ databases">
        <authorList>
            <person name="Varghese N."/>
            <person name="Submissions S."/>
        </authorList>
    </citation>
    <scope>NUCLEOTIDE SEQUENCE [LARGE SCALE GENOMIC DNA]</scope>
    <source>
        <strain evidence="1 2">MAR_2009_60</strain>
    </source>
</reference>
<evidence type="ECO:0000313" key="1">
    <source>
        <dbReference type="EMBL" id="SDT47634.1"/>
    </source>
</evidence>
<sequence length="364" mass="40038">MAVTFTQEIFNNYPVFNNSWIKFSTSGVPERALITVLEPAELLSAPISIYPNAAGEFTFNLAELAKISFDKDGFNMANEPASGWLGKIESHNSKLTLSFSVTTATGTESVSKTFTFYKGVVQVLDESSDLIFLDINKEIDYFEGFPFSLQFSGFSQGDTIKIKHIGTGIETAELTASALGTFDALSVCVDKGSENFSNTNFLPLPNIKNVLEIYKNGAYLETLTVQKFADICSGVLLRYVNSKGGTSYRLFDEFFKSSNTSRSIGRVAKNNFLNVGSLSNNFAELGKTATQYLTLKTTVDKNKLNTIDDLINSPNIEVYSKNEAFSVGNWIPVFSNGTITTNNKKRFSEISIGVEMPAKITMNL</sequence>
<dbReference type="GeneID" id="90593734"/>
<dbReference type="EMBL" id="LT629754">
    <property type="protein sequence ID" value="SDT47634.1"/>
    <property type="molecule type" value="Genomic_DNA"/>
</dbReference>
<accession>A0ABY0V0K6</accession>
<proteinExistence type="predicted"/>
<organism evidence="1 2">
    <name type="scientific">Maribacter dokdonensis</name>
    <dbReference type="NCBI Taxonomy" id="320912"/>
    <lineage>
        <taxon>Bacteria</taxon>
        <taxon>Pseudomonadati</taxon>
        <taxon>Bacteroidota</taxon>
        <taxon>Flavobacteriia</taxon>
        <taxon>Flavobacteriales</taxon>
        <taxon>Flavobacteriaceae</taxon>
        <taxon>Maribacter</taxon>
    </lineage>
</organism>
<evidence type="ECO:0000313" key="2">
    <source>
        <dbReference type="Proteomes" id="UP000199574"/>
    </source>
</evidence>
<name>A0ABY0V0K6_9FLAO</name>